<comment type="cofactor">
    <cofactor evidence="4">
        <name>Zn(2+)</name>
        <dbReference type="ChEBI" id="CHEBI:29105"/>
    </cofactor>
</comment>
<dbReference type="EMBL" id="SMFZ01000002">
    <property type="protein sequence ID" value="TCK22764.1"/>
    <property type="molecule type" value="Genomic_DNA"/>
</dbReference>
<evidence type="ECO:0000256" key="4">
    <source>
        <dbReference type="ARBA" id="ARBA00001947"/>
    </source>
</evidence>
<feature type="binding site" evidence="10 14">
    <location>
        <position position="70"/>
    </location>
    <ligand>
        <name>substrate</name>
    </ligand>
</feature>
<protein>
    <recommendedName>
        <fullName evidence="7 10">Ribulose-phosphate 3-epimerase</fullName>
        <ecNumber evidence="7 10">5.1.3.1</ecNumber>
    </recommendedName>
</protein>
<comment type="function">
    <text evidence="10">Catalyzes the reversible epimerization of D-ribulose 5-phosphate to D-xylulose 5-phosphate.</text>
</comment>
<feature type="binding site" evidence="10 14">
    <location>
        <position position="5"/>
    </location>
    <ligand>
        <name>substrate</name>
    </ligand>
</feature>
<dbReference type="GO" id="GO:0005737">
    <property type="term" value="C:cytoplasm"/>
    <property type="evidence" value="ECO:0007669"/>
    <property type="project" value="UniProtKB-ARBA"/>
</dbReference>
<keyword evidence="13" id="KW-0170">Cobalt</keyword>
<evidence type="ECO:0000256" key="1">
    <source>
        <dbReference type="ARBA" id="ARBA00001782"/>
    </source>
</evidence>
<evidence type="ECO:0000256" key="3">
    <source>
        <dbReference type="ARBA" id="ARBA00001941"/>
    </source>
</evidence>
<feature type="binding site" evidence="10 13">
    <location>
        <position position="70"/>
    </location>
    <ligand>
        <name>a divalent metal cation</name>
        <dbReference type="ChEBI" id="CHEBI:60240"/>
    </ligand>
</feature>
<dbReference type="InterPro" id="IPR013785">
    <property type="entry name" value="Aldolase_TIM"/>
</dbReference>
<keyword evidence="13" id="KW-0464">Manganese</keyword>
<dbReference type="GO" id="GO:0046872">
    <property type="term" value="F:metal ion binding"/>
    <property type="evidence" value="ECO:0007669"/>
    <property type="project" value="UniProtKB-UniRule"/>
</dbReference>
<organism evidence="15 16">
    <name type="scientific">Pseudonocardia endophytica</name>
    <dbReference type="NCBI Taxonomy" id="401976"/>
    <lineage>
        <taxon>Bacteria</taxon>
        <taxon>Bacillati</taxon>
        <taxon>Actinomycetota</taxon>
        <taxon>Actinomycetes</taxon>
        <taxon>Pseudonocardiales</taxon>
        <taxon>Pseudonocardiaceae</taxon>
        <taxon>Pseudonocardia</taxon>
    </lineage>
</organism>
<dbReference type="NCBIfam" id="NF004076">
    <property type="entry name" value="PRK05581.1-4"/>
    <property type="match status" value="1"/>
</dbReference>
<keyword evidence="8 10" id="KW-0479">Metal-binding</keyword>
<evidence type="ECO:0000256" key="6">
    <source>
        <dbReference type="ARBA" id="ARBA00009541"/>
    </source>
</evidence>
<evidence type="ECO:0000256" key="13">
    <source>
        <dbReference type="PIRSR" id="PIRSR001461-2"/>
    </source>
</evidence>
<dbReference type="GO" id="GO:0019323">
    <property type="term" value="P:pentose catabolic process"/>
    <property type="evidence" value="ECO:0007669"/>
    <property type="project" value="UniProtKB-UniRule"/>
</dbReference>
<comment type="cofactor">
    <cofactor evidence="3">
        <name>Co(2+)</name>
        <dbReference type="ChEBI" id="CHEBI:48828"/>
    </cofactor>
</comment>
<evidence type="ECO:0000256" key="12">
    <source>
        <dbReference type="PIRSR" id="PIRSR001461-1"/>
    </source>
</evidence>
<evidence type="ECO:0000256" key="10">
    <source>
        <dbReference type="HAMAP-Rule" id="MF_02227"/>
    </source>
</evidence>
<evidence type="ECO:0000256" key="14">
    <source>
        <dbReference type="PIRSR" id="PIRSR001461-3"/>
    </source>
</evidence>
<comment type="cofactor">
    <cofactor evidence="2">
        <name>Mn(2+)</name>
        <dbReference type="ChEBI" id="CHEBI:29035"/>
    </cofactor>
</comment>
<dbReference type="PROSITE" id="PS01086">
    <property type="entry name" value="RIBUL_P_3_EPIMER_2"/>
    <property type="match status" value="1"/>
</dbReference>
<dbReference type="RefSeq" id="WP_132433090.1">
    <property type="nucleotide sequence ID" value="NZ_SMFZ01000002.1"/>
</dbReference>
<gene>
    <name evidence="10" type="primary">rpe</name>
    <name evidence="15" type="ORF">EV378_6773</name>
</gene>
<keyword evidence="16" id="KW-1185">Reference proteome</keyword>
<feature type="binding site" evidence="10 14">
    <location>
        <begin position="201"/>
        <end position="202"/>
    </location>
    <ligand>
        <name>substrate</name>
    </ligand>
</feature>
<reference evidence="15 16" key="1">
    <citation type="submission" date="2019-03" db="EMBL/GenBank/DDBJ databases">
        <title>Sequencing the genomes of 1000 actinobacteria strains.</title>
        <authorList>
            <person name="Klenk H.-P."/>
        </authorList>
    </citation>
    <scope>NUCLEOTIDE SEQUENCE [LARGE SCALE GENOMIC DNA]</scope>
    <source>
        <strain evidence="15 16">DSM 44969</strain>
    </source>
</reference>
<dbReference type="InterPro" id="IPR000056">
    <property type="entry name" value="Ribul_P_3_epim-like"/>
</dbReference>
<evidence type="ECO:0000256" key="9">
    <source>
        <dbReference type="ARBA" id="ARBA00023235"/>
    </source>
</evidence>
<dbReference type="PANTHER" id="PTHR11749">
    <property type="entry name" value="RIBULOSE-5-PHOSPHATE-3-EPIMERASE"/>
    <property type="match status" value="1"/>
</dbReference>
<evidence type="ECO:0000256" key="5">
    <source>
        <dbReference type="ARBA" id="ARBA00001954"/>
    </source>
</evidence>
<evidence type="ECO:0000256" key="7">
    <source>
        <dbReference type="ARBA" id="ARBA00013188"/>
    </source>
</evidence>
<feature type="binding site" evidence="10 13">
    <location>
        <position position="37"/>
    </location>
    <ligand>
        <name>a divalent metal cation</name>
        <dbReference type="ChEBI" id="CHEBI:60240"/>
    </ligand>
</feature>
<dbReference type="PIRSF" id="PIRSF001461">
    <property type="entry name" value="RPE"/>
    <property type="match status" value="1"/>
</dbReference>
<comment type="cofactor">
    <cofactor evidence="5">
        <name>Fe(2+)</name>
        <dbReference type="ChEBI" id="CHEBI:29033"/>
    </cofactor>
</comment>
<feature type="binding site" evidence="10">
    <location>
        <begin position="179"/>
        <end position="181"/>
    </location>
    <ligand>
        <name>substrate</name>
    </ligand>
</feature>
<evidence type="ECO:0000313" key="15">
    <source>
        <dbReference type="EMBL" id="TCK22764.1"/>
    </source>
</evidence>
<evidence type="ECO:0000313" key="16">
    <source>
        <dbReference type="Proteomes" id="UP000295560"/>
    </source>
</evidence>
<keyword evidence="10 11" id="KW-0119">Carbohydrate metabolism</keyword>
<feature type="binding site" evidence="10 13">
    <location>
        <position position="179"/>
    </location>
    <ligand>
        <name>a divalent metal cation</name>
        <dbReference type="ChEBI" id="CHEBI:60240"/>
    </ligand>
</feature>
<dbReference type="Proteomes" id="UP000295560">
    <property type="component" value="Unassembled WGS sequence"/>
</dbReference>
<dbReference type="GO" id="GO:0004750">
    <property type="term" value="F:D-ribulose-phosphate 3-epimerase activity"/>
    <property type="evidence" value="ECO:0007669"/>
    <property type="project" value="UniProtKB-UniRule"/>
</dbReference>
<dbReference type="AlphaFoldDB" id="A0A4R1HK48"/>
<comment type="pathway">
    <text evidence="10">Carbohydrate degradation.</text>
</comment>
<comment type="similarity">
    <text evidence="6 10 11">Belongs to the ribulose-phosphate 3-epimerase family.</text>
</comment>
<dbReference type="InterPro" id="IPR011060">
    <property type="entry name" value="RibuloseP-bd_barrel"/>
</dbReference>
<sequence length="240" mass="24682">MIAPSILSADFARLADEAAAVAGPGGGAEGGGADWLHVDVMDAHFVPNLTLGLPVVESLRAATDIPLDCHLMIEDPDRWAIGYAEAGAANVTVHVEAAHEPEALARNLRAAGALAGLSIKPGTPLEPYVELLRHYDTLLVMSVEPGFGGQSFIADVLEKVRTARRLVDTGHLTLLVEIDGGINADTIEAAAEAGVDCFVAGSAVYGAADPGRAVAALRESVRRTSPHRWAPGVAGSGASG</sequence>
<feature type="binding site" evidence="14">
    <location>
        <position position="181"/>
    </location>
    <ligand>
        <name>substrate</name>
    </ligand>
</feature>
<accession>A0A4R1HK48</accession>
<keyword evidence="13" id="KW-0862">Zinc</keyword>
<dbReference type="InterPro" id="IPR026019">
    <property type="entry name" value="Ribul_P_3_epim"/>
</dbReference>
<dbReference type="NCBIfam" id="TIGR01163">
    <property type="entry name" value="rpe"/>
    <property type="match status" value="1"/>
</dbReference>
<evidence type="ECO:0000256" key="11">
    <source>
        <dbReference type="PIRNR" id="PIRNR001461"/>
    </source>
</evidence>
<dbReference type="OrthoDB" id="1645589at2"/>
<comment type="cofactor">
    <cofactor evidence="10 13">
        <name>a divalent metal cation</name>
        <dbReference type="ChEBI" id="CHEBI:60240"/>
    </cofactor>
    <text evidence="10 13">Binds 1 divalent metal cation per subunit.</text>
</comment>
<dbReference type="SUPFAM" id="SSF51366">
    <property type="entry name" value="Ribulose-phoshate binding barrel"/>
    <property type="match status" value="1"/>
</dbReference>
<name>A0A4R1HK48_PSEEN</name>
<dbReference type="Gene3D" id="3.20.20.70">
    <property type="entry name" value="Aldolase class I"/>
    <property type="match status" value="1"/>
</dbReference>
<dbReference type="Pfam" id="PF00834">
    <property type="entry name" value="Ribul_P_3_epim"/>
    <property type="match status" value="1"/>
</dbReference>
<dbReference type="CDD" id="cd00429">
    <property type="entry name" value="RPE"/>
    <property type="match status" value="1"/>
</dbReference>
<comment type="catalytic activity">
    <reaction evidence="1 10 11">
        <text>D-ribulose 5-phosphate = D-xylulose 5-phosphate</text>
        <dbReference type="Rhea" id="RHEA:13677"/>
        <dbReference type="ChEBI" id="CHEBI:57737"/>
        <dbReference type="ChEBI" id="CHEBI:58121"/>
        <dbReference type="EC" id="5.1.3.1"/>
    </reaction>
</comment>
<evidence type="ECO:0000256" key="2">
    <source>
        <dbReference type="ARBA" id="ARBA00001936"/>
    </source>
</evidence>
<dbReference type="FunFam" id="3.20.20.70:FF:000004">
    <property type="entry name" value="Ribulose-phosphate 3-epimerase"/>
    <property type="match status" value="1"/>
</dbReference>
<feature type="binding site" evidence="10 13">
    <location>
        <position position="39"/>
    </location>
    <ligand>
        <name>a divalent metal cation</name>
        <dbReference type="ChEBI" id="CHEBI:60240"/>
    </ligand>
</feature>
<comment type="caution">
    <text evidence="15">The sequence shown here is derived from an EMBL/GenBank/DDBJ whole genome shotgun (WGS) entry which is preliminary data.</text>
</comment>
<feature type="active site" description="Proton donor" evidence="10 12">
    <location>
        <position position="179"/>
    </location>
</feature>
<dbReference type="PROSITE" id="PS01085">
    <property type="entry name" value="RIBUL_P_3_EPIMER_1"/>
    <property type="match status" value="1"/>
</dbReference>
<dbReference type="HAMAP" id="MF_02227">
    <property type="entry name" value="RPE"/>
    <property type="match status" value="1"/>
</dbReference>
<proteinExistence type="inferred from homology"/>
<feature type="binding site" evidence="10 14">
    <location>
        <begin position="146"/>
        <end position="149"/>
    </location>
    <ligand>
        <name>substrate</name>
    </ligand>
</feature>
<evidence type="ECO:0000256" key="8">
    <source>
        <dbReference type="ARBA" id="ARBA00022723"/>
    </source>
</evidence>
<dbReference type="EC" id="5.1.3.1" evidence="7 10"/>
<keyword evidence="9 10" id="KW-0413">Isomerase</keyword>
<feature type="active site" description="Proton acceptor" evidence="10 12">
    <location>
        <position position="39"/>
    </location>
</feature>
<dbReference type="GO" id="GO:0006098">
    <property type="term" value="P:pentose-phosphate shunt"/>
    <property type="evidence" value="ECO:0007669"/>
    <property type="project" value="UniProtKB-UniRule"/>
</dbReference>